<dbReference type="AlphaFoldDB" id="A0A069DVE1"/>
<dbReference type="Gene3D" id="3.30.70.330">
    <property type="match status" value="1"/>
</dbReference>
<feature type="non-terminal residue" evidence="6">
    <location>
        <position position="1"/>
    </location>
</feature>
<organism evidence="6">
    <name type="scientific">Panstrongylus megistus</name>
    <dbReference type="NCBI Taxonomy" id="65343"/>
    <lineage>
        <taxon>Eukaryota</taxon>
        <taxon>Metazoa</taxon>
        <taxon>Ecdysozoa</taxon>
        <taxon>Arthropoda</taxon>
        <taxon>Hexapoda</taxon>
        <taxon>Insecta</taxon>
        <taxon>Pterygota</taxon>
        <taxon>Neoptera</taxon>
        <taxon>Paraneoptera</taxon>
        <taxon>Hemiptera</taxon>
        <taxon>Heteroptera</taxon>
        <taxon>Panheteroptera</taxon>
        <taxon>Cimicomorpha</taxon>
        <taxon>Reduviidae</taxon>
        <taxon>Triatominae</taxon>
        <taxon>Panstrongylus</taxon>
    </lineage>
</organism>
<proteinExistence type="evidence at transcript level"/>
<dbReference type="SUPFAM" id="SSF52047">
    <property type="entry name" value="RNI-like"/>
    <property type="match status" value="2"/>
</dbReference>
<reference evidence="6" key="1">
    <citation type="journal article" date="2015" name="J. Med. Entomol.">
        <title>A Deep Insight Into the Sialotranscriptome of the Chagas Disease Vector, Panstrongylus megistus (Hemiptera: Heteroptera).</title>
        <authorList>
            <person name="Ribeiro J.M."/>
            <person name="Schwarz A."/>
            <person name="Francischetti I.M."/>
        </authorList>
    </citation>
    <scope>NUCLEOTIDE SEQUENCE</scope>
    <source>
        <tissue evidence="6">Salivary glands</tissue>
    </source>
</reference>
<sequence>TVDGVAVRKIFVANLPLKVTNADLLSKFQNYGRVQNVTIVPPSNTRLSSFGFVTFYSPFEASRAIEDKNIFLRGRKLYVSPADSWHQPKELPNGKIIWDTRPNQNKVNSDELDFEEEEEEEEEDEEEDDEEEDEECVVINDEVTCPISKLNDDCLHLIFNHLQINERIVVGHVCKRWRKVNETMWHGIRKLDFSSGPLSEQDLTNNLLQLYLSLCPNITILNVANPDHHLNSGAIVAIAKSCRSLEELTIRNIPIQRRSLALLAQYCPNLIAFYMSACASHHDREMITLVKKCKNLQKIGLKFSSSLSGSWLKHLRCPLQSLALEMYEMNPDFLLQGISKVHSTLKELSFISCPAIRCSDIDAIAEMVPNLTFLTLAGMFSLIRHNALLPITKLKNLIRLDLEQNAIVCDDFMKNLVENCPSLIHLNLSGTDHNYHLTEKGLILVAKFTNLTHLRMACHNGLNDTILKTMSNKLKNLKHLDVMGCQTITDQGCIDIITNCMELESLDVSGCMNITNSTVLAAMQLAYNGNRRKIHIIAGGTRVDTDVLIIKPEIRPYINIDLQTTIISHFEDLYDSDYDNSDFSLDDYDIYDEEAGYYDFCFADSDEYDDYDYSDYDPTIWF</sequence>
<evidence type="ECO:0000313" key="6">
    <source>
        <dbReference type="EMBL" id="JAC88058.1"/>
    </source>
</evidence>
<evidence type="ECO:0000256" key="4">
    <source>
        <dbReference type="SAM" id="MobiDB-lite"/>
    </source>
</evidence>
<dbReference type="GO" id="GO:0031146">
    <property type="term" value="P:SCF-dependent proteasomal ubiquitin-dependent protein catabolic process"/>
    <property type="evidence" value="ECO:0007669"/>
    <property type="project" value="TreeGrafter"/>
</dbReference>
<evidence type="ECO:0000256" key="3">
    <source>
        <dbReference type="PROSITE-ProRule" id="PRU00176"/>
    </source>
</evidence>
<dbReference type="Pfam" id="PF00646">
    <property type="entry name" value="F-box"/>
    <property type="match status" value="1"/>
</dbReference>
<evidence type="ECO:0000256" key="1">
    <source>
        <dbReference type="ARBA" id="ARBA00022786"/>
    </source>
</evidence>
<dbReference type="GO" id="GO:0003723">
    <property type="term" value="F:RNA binding"/>
    <property type="evidence" value="ECO:0007669"/>
    <property type="project" value="UniProtKB-UniRule"/>
</dbReference>
<dbReference type="PROSITE" id="PS50102">
    <property type="entry name" value="RRM"/>
    <property type="match status" value="1"/>
</dbReference>
<evidence type="ECO:0000259" key="5">
    <source>
        <dbReference type="PROSITE" id="PS50102"/>
    </source>
</evidence>
<dbReference type="InterPro" id="IPR000504">
    <property type="entry name" value="RRM_dom"/>
</dbReference>
<dbReference type="SUPFAM" id="SSF81383">
    <property type="entry name" value="F-box domain"/>
    <property type="match status" value="1"/>
</dbReference>
<dbReference type="InterPro" id="IPR001810">
    <property type="entry name" value="F-box_dom"/>
</dbReference>
<dbReference type="PANTHER" id="PTHR13318">
    <property type="entry name" value="PARTNER OF PAIRED, ISOFORM B-RELATED"/>
    <property type="match status" value="1"/>
</dbReference>
<evidence type="ECO:0000256" key="2">
    <source>
        <dbReference type="ARBA" id="ARBA00022884"/>
    </source>
</evidence>
<accession>A0A069DVE1</accession>
<keyword evidence="1" id="KW-0833">Ubl conjugation pathway</keyword>
<dbReference type="Gene3D" id="1.20.1280.50">
    <property type="match status" value="1"/>
</dbReference>
<dbReference type="EMBL" id="GBGD01000831">
    <property type="protein sequence ID" value="JAC88058.1"/>
    <property type="molecule type" value="mRNA"/>
</dbReference>
<name>A0A069DVE1_9HEMI</name>
<dbReference type="CDD" id="cd00590">
    <property type="entry name" value="RRM_SF"/>
    <property type="match status" value="1"/>
</dbReference>
<dbReference type="Gene3D" id="3.80.10.10">
    <property type="entry name" value="Ribonuclease Inhibitor"/>
    <property type="match status" value="2"/>
</dbReference>
<dbReference type="SMART" id="SM00360">
    <property type="entry name" value="RRM"/>
    <property type="match status" value="1"/>
</dbReference>
<dbReference type="InterPro" id="IPR006553">
    <property type="entry name" value="Leu-rich_rpt_Cys-con_subtyp"/>
</dbReference>
<dbReference type="GO" id="GO:0019005">
    <property type="term" value="C:SCF ubiquitin ligase complex"/>
    <property type="evidence" value="ECO:0007669"/>
    <property type="project" value="TreeGrafter"/>
</dbReference>
<protein>
    <submittedName>
        <fullName evidence="6">Putative scf e3 ubiquitin ligase complex f-box protein grra</fullName>
    </submittedName>
</protein>
<dbReference type="InterPro" id="IPR012677">
    <property type="entry name" value="Nucleotide-bd_a/b_plait_sf"/>
</dbReference>
<dbReference type="Pfam" id="PF00076">
    <property type="entry name" value="RRM_1"/>
    <property type="match status" value="1"/>
</dbReference>
<dbReference type="SUPFAM" id="SSF54928">
    <property type="entry name" value="RNA-binding domain, RBD"/>
    <property type="match status" value="1"/>
</dbReference>
<feature type="region of interest" description="Disordered" evidence="4">
    <location>
        <begin position="93"/>
        <end position="134"/>
    </location>
</feature>
<feature type="domain" description="RRM" evidence="5">
    <location>
        <begin position="8"/>
        <end position="84"/>
    </location>
</feature>
<dbReference type="SMART" id="SM00367">
    <property type="entry name" value="LRR_CC"/>
    <property type="match status" value="5"/>
</dbReference>
<dbReference type="InterPro" id="IPR035979">
    <property type="entry name" value="RBD_domain_sf"/>
</dbReference>
<dbReference type="GO" id="GO:0016874">
    <property type="term" value="F:ligase activity"/>
    <property type="evidence" value="ECO:0007669"/>
    <property type="project" value="UniProtKB-KW"/>
</dbReference>
<feature type="compositionally biased region" description="Acidic residues" evidence="4">
    <location>
        <begin position="110"/>
        <end position="134"/>
    </location>
</feature>
<keyword evidence="2 3" id="KW-0694">RNA-binding</keyword>
<dbReference type="InterPro" id="IPR036047">
    <property type="entry name" value="F-box-like_dom_sf"/>
</dbReference>
<dbReference type="InterPro" id="IPR032675">
    <property type="entry name" value="LRR_dom_sf"/>
</dbReference>
<keyword evidence="6" id="KW-0436">Ligase</keyword>